<keyword evidence="7" id="KW-1185">Reference proteome</keyword>
<proteinExistence type="predicted"/>
<dbReference type="AlphaFoldDB" id="A0A0H4HZM4"/>
<dbReference type="EMBL" id="CP011494">
    <property type="protein sequence ID" value="AKO51058.1"/>
    <property type="molecule type" value="Genomic_DNA"/>
</dbReference>
<evidence type="ECO:0000256" key="2">
    <source>
        <dbReference type="ARBA" id="ARBA00022989"/>
    </source>
</evidence>
<dbReference type="PROSITE" id="PS50850">
    <property type="entry name" value="MFS"/>
    <property type="match status" value="1"/>
</dbReference>
<sequence>MKTNSIPAAAEHSSTLPPPAVTLLPVAVLLWLAGAYLRIPILVAPPLAPYIADELALSQTLTGALTTLPILMLAIGAMPGSLAISRIGPRNTLALAILIMTIGSAARGIAPDTTLLMVAGVVMGLGIAMMQPALPALLPRWLAPHHMAMGAAIYMNGMLMGEFIGAGITLPVVMPLLGESWRATLIAWSLPALLVAAALFLPKRDLARPTRKVAWLPDWNNPLTLRIGLLLGVSSSLFFGFNAYMSNLLEQRGELDQLTDALFWFNFAQVVASLLMLKMARFWVGRKSPLIIVLILCLLGAVGAVLMPGLFGIISATFMSFTAGLLLILMVAVPPLLVSAAETGRLSAGNFLVGYTIAFIVPMIGGLVSDASGDIRHAFWVIIAYGVLVLPIAFSLKLERSS</sequence>
<feature type="transmembrane region" description="Helical" evidence="4">
    <location>
        <begin position="21"/>
        <end position="41"/>
    </location>
</feature>
<evidence type="ECO:0000256" key="1">
    <source>
        <dbReference type="ARBA" id="ARBA00022692"/>
    </source>
</evidence>
<feature type="transmembrane region" description="Helical" evidence="4">
    <location>
        <begin position="261"/>
        <end position="277"/>
    </location>
</feature>
<feature type="transmembrane region" description="Helical" evidence="4">
    <location>
        <begin position="375"/>
        <end position="396"/>
    </location>
</feature>
<dbReference type="STRING" id="330734.ABA45_00355"/>
<feature type="transmembrane region" description="Helical" evidence="4">
    <location>
        <begin position="92"/>
        <end position="110"/>
    </location>
</feature>
<feature type="transmembrane region" description="Helical" evidence="4">
    <location>
        <begin position="350"/>
        <end position="369"/>
    </location>
</feature>
<dbReference type="SUPFAM" id="SSF103473">
    <property type="entry name" value="MFS general substrate transporter"/>
    <property type="match status" value="1"/>
</dbReference>
<evidence type="ECO:0000313" key="7">
    <source>
        <dbReference type="Proteomes" id="UP000036406"/>
    </source>
</evidence>
<organism evidence="6 7">
    <name type="scientific">Marinobacter psychrophilus</name>
    <dbReference type="NCBI Taxonomy" id="330734"/>
    <lineage>
        <taxon>Bacteria</taxon>
        <taxon>Pseudomonadati</taxon>
        <taxon>Pseudomonadota</taxon>
        <taxon>Gammaproteobacteria</taxon>
        <taxon>Pseudomonadales</taxon>
        <taxon>Marinobacteraceae</taxon>
        <taxon>Marinobacter</taxon>
    </lineage>
</organism>
<dbReference type="PATRIC" id="fig|330734.3.peg.75"/>
<evidence type="ECO:0000313" key="6">
    <source>
        <dbReference type="EMBL" id="AKO51058.1"/>
    </source>
</evidence>
<dbReference type="PANTHER" id="PTHR23523">
    <property type="match status" value="1"/>
</dbReference>
<dbReference type="KEGG" id="mpq:ABA45_00355"/>
<feature type="domain" description="Major facilitator superfamily (MFS) profile" evidence="5">
    <location>
        <begin position="26"/>
        <end position="402"/>
    </location>
</feature>
<evidence type="ECO:0000256" key="3">
    <source>
        <dbReference type="ARBA" id="ARBA00023136"/>
    </source>
</evidence>
<dbReference type="RefSeq" id="WP_048383524.1">
    <property type="nucleotide sequence ID" value="NZ_CP011494.1"/>
</dbReference>
<evidence type="ECO:0000259" key="5">
    <source>
        <dbReference type="PROSITE" id="PS50850"/>
    </source>
</evidence>
<evidence type="ECO:0000256" key="4">
    <source>
        <dbReference type="SAM" id="Phobius"/>
    </source>
</evidence>
<dbReference type="Pfam" id="PF07690">
    <property type="entry name" value="MFS_1"/>
    <property type="match status" value="1"/>
</dbReference>
<dbReference type="InterPro" id="IPR011701">
    <property type="entry name" value="MFS"/>
</dbReference>
<reference evidence="6 7" key="1">
    <citation type="submission" date="2015-05" db="EMBL/GenBank/DDBJ databases">
        <title>Complete genome of Marinobacter psychrophilus strain 20041T isolated from sea-ice of the Canadian Basin.</title>
        <authorList>
            <person name="Song L."/>
            <person name="Ren L."/>
            <person name="Yu Y."/>
            <person name="Wang X."/>
        </authorList>
    </citation>
    <scope>NUCLEOTIDE SEQUENCE [LARGE SCALE GENOMIC DNA]</scope>
    <source>
        <strain evidence="6 7">20041</strain>
    </source>
</reference>
<feature type="transmembrane region" description="Helical" evidence="4">
    <location>
        <begin position="61"/>
        <end position="80"/>
    </location>
</feature>
<feature type="transmembrane region" description="Helical" evidence="4">
    <location>
        <begin position="116"/>
        <end position="138"/>
    </location>
</feature>
<dbReference type="InterPro" id="IPR036259">
    <property type="entry name" value="MFS_trans_sf"/>
</dbReference>
<dbReference type="PANTHER" id="PTHR23523:SF2">
    <property type="entry name" value="2-NITROIMIDAZOLE TRANSPORTER"/>
    <property type="match status" value="1"/>
</dbReference>
<dbReference type="GO" id="GO:0022857">
    <property type="term" value="F:transmembrane transporter activity"/>
    <property type="evidence" value="ECO:0007669"/>
    <property type="project" value="InterPro"/>
</dbReference>
<keyword evidence="2 4" id="KW-1133">Transmembrane helix</keyword>
<dbReference type="Gene3D" id="1.20.1250.20">
    <property type="entry name" value="MFS general substrate transporter like domains"/>
    <property type="match status" value="1"/>
</dbReference>
<keyword evidence="1 4" id="KW-0812">Transmembrane</keyword>
<feature type="transmembrane region" description="Helical" evidence="4">
    <location>
        <begin position="289"/>
        <end position="307"/>
    </location>
</feature>
<gene>
    <name evidence="6" type="ORF">ABA45_00355</name>
</gene>
<dbReference type="InterPro" id="IPR052524">
    <property type="entry name" value="MFS_Cyanate_Porter"/>
</dbReference>
<feature type="transmembrane region" description="Helical" evidence="4">
    <location>
        <begin position="183"/>
        <end position="202"/>
    </location>
</feature>
<feature type="transmembrane region" description="Helical" evidence="4">
    <location>
        <begin position="159"/>
        <end position="177"/>
    </location>
</feature>
<dbReference type="InterPro" id="IPR020846">
    <property type="entry name" value="MFS_dom"/>
</dbReference>
<protein>
    <submittedName>
        <fullName evidence="6">MFS transporter</fullName>
    </submittedName>
</protein>
<accession>A0A0H4HZM4</accession>
<keyword evidence="3 4" id="KW-0472">Membrane</keyword>
<feature type="transmembrane region" description="Helical" evidence="4">
    <location>
        <begin position="313"/>
        <end position="338"/>
    </location>
</feature>
<dbReference type="Proteomes" id="UP000036406">
    <property type="component" value="Chromosome"/>
</dbReference>
<feature type="transmembrane region" description="Helical" evidence="4">
    <location>
        <begin position="223"/>
        <end position="241"/>
    </location>
</feature>
<name>A0A0H4HZM4_9GAMM</name>